<evidence type="ECO:0000256" key="10">
    <source>
        <dbReference type="ARBA" id="ARBA00022840"/>
    </source>
</evidence>
<dbReference type="SUPFAM" id="SSF103190">
    <property type="entry name" value="Sensory domain-like"/>
    <property type="match status" value="1"/>
</dbReference>
<evidence type="ECO:0000256" key="9">
    <source>
        <dbReference type="ARBA" id="ARBA00022777"/>
    </source>
</evidence>
<dbReference type="SUPFAM" id="SSF55874">
    <property type="entry name" value="ATPase domain of HSP90 chaperone/DNA topoisomerase II/histidine kinase"/>
    <property type="match status" value="1"/>
</dbReference>
<name>A0A147I6F0_9SPHN</name>
<dbReference type="PANTHER" id="PTHR43065">
    <property type="entry name" value="SENSOR HISTIDINE KINASE"/>
    <property type="match status" value="1"/>
</dbReference>
<evidence type="ECO:0000256" key="11">
    <source>
        <dbReference type="ARBA" id="ARBA00022989"/>
    </source>
</evidence>
<dbReference type="PRINTS" id="PR00344">
    <property type="entry name" value="BCTRLSENSOR"/>
</dbReference>
<keyword evidence="10" id="KW-0067">ATP-binding</keyword>
<dbReference type="InterPro" id="IPR004358">
    <property type="entry name" value="Sig_transdc_His_kin-like_C"/>
</dbReference>
<evidence type="ECO:0000256" key="8">
    <source>
        <dbReference type="ARBA" id="ARBA00022741"/>
    </source>
</evidence>
<keyword evidence="13" id="KW-0175">Coiled coil</keyword>
<dbReference type="InterPro" id="IPR036097">
    <property type="entry name" value="HisK_dim/P_sf"/>
</dbReference>
<dbReference type="Proteomes" id="UP000074310">
    <property type="component" value="Unassembled WGS sequence"/>
</dbReference>
<dbReference type="InterPro" id="IPR005467">
    <property type="entry name" value="His_kinase_dom"/>
</dbReference>
<dbReference type="PANTHER" id="PTHR43065:SF46">
    <property type="entry name" value="C4-DICARBOXYLATE TRANSPORT SENSOR PROTEIN DCTB"/>
    <property type="match status" value="1"/>
</dbReference>
<evidence type="ECO:0000256" key="14">
    <source>
        <dbReference type="SAM" id="Phobius"/>
    </source>
</evidence>
<evidence type="ECO:0000259" key="15">
    <source>
        <dbReference type="PROSITE" id="PS50109"/>
    </source>
</evidence>
<dbReference type="PATRIC" id="fig|869719.3.peg.505"/>
<dbReference type="SMART" id="SM00387">
    <property type="entry name" value="HATPase_c"/>
    <property type="match status" value="1"/>
</dbReference>
<evidence type="ECO:0000256" key="1">
    <source>
        <dbReference type="ARBA" id="ARBA00000085"/>
    </source>
</evidence>
<dbReference type="GO" id="GO:0000155">
    <property type="term" value="F:phosphorelay sensor kinase activity"/>
    <property type="evidence" value="ECO:0007669"/>
    <property type="project" value="InterPro"/>
</dbReference>
<evidence type="ECO:0000256" key="5">
    <source>
        <dbReference type="ARBA" id="ARBA00022553"/>
    </source>
</evidence>
<dbReference type="SMART" id="SM00388">
    <property type="entry name" value="HisKA"/>
    <property type="match status" value="1"/>
</dbReference>
<keyword evidence="7 14" id="KW-0812">Transmembrane</keyword>
<keyword evidence="11 14" id="KW-1133">Transmembrane helix</keyword>
<dbReference type="OrthoDB" id="7568856at2"/>
<dbReference type="CDD" id="cd00082">
    <property type="entry name" value="HisKA"/>
    <property type="match status" value="1"/>
</dbReference>
<evidence type="ECO:0000256" key="13">
    <source>
        <dbReference type="SAM" id="Coils"/>
    </source>
</evidence>
<evidence type="ECO:0000313" key="17">
    <source>
        <dbReference type="Proteomes" id="UP000074310"/>
    </source>
</evidence>
<organism evidence="16 17">
    <name type="scientific">Sphingomonas endophytica</name>
    <dbReference type="NCBI Taxonomy" id="869719"/>
    <lineage>
        <taxon>Bacteria</taxon>
        <taxon>Pseudomonadati</taxon>
        <taxon>Pseudomonadota</taxon>
        <taxon>Alphaproteobacteria</taxon>
        <taxon>Sphingomonadales</taxon>
        <taxon>Sphingomonadaceae</taxon>
        <taxon>Sphingomonas</taxon>
    </lineage>
</organism>
<dbReference type="Gene3D" id="1.10.287.130">
    <property type="match status" value="1"/>
</dbReference>
<evidence type="ECO:0000256" key="12">
    <source>
        <dbReference type="ARBA" id="ARBA00023012"/>
    </source>
</evidence>
<dbReference type="InterPro" id="IPR003661">
    <property type="entry name" value="HisK_dim/P_dom"/>
</dbReference>
<dbReference type="PROSITE" id="PS50109">
    <property type="entry name" value="HIS_KIN"/>
    <property type="match status" value="1"/>
</dbReference>
<keyword evidence="9 16" id="KW-0418">Kinase</keyword>
<dbReference type="EMBL" id="LDTB01000011">
    <property type="protein sequence ID" value="KTT74433.1"/>
    <property type="molecule type" value="Genomic_DNA"/>
</dbReference>
<proteinExistence type="predicted"/>
<dbReference type="PIRSF" id="PIRSF036431">
    <property type="entry name" value="STHK_DctB"/>
    <property type="match status" value="1"/>
</dbReference>
<dbReference type="Gene3D" id="3.30.565.10">
    <property type="entry name" value="Histidine kinase-like ATPase, C-terminal domain"/>
    <property type="match status" value="1"/>
</dbReference>
<reference evidence="16 17" key="1">
    <citation type="journal article" date="2016" name="Front. Microbiol.">
        <title>Genomic Resource of Rice Seed Associated Bacteria.</title>
        <authorList>
            <person name="Midha S."/>
            <person name="Bansal K."/>
            <person name="Sharma S."/>
            <person name="Kumar N."/>
            <person name="Patil P.P."/>
            <person name="Chaudhry V."/>
            <person name="Patil P.B."/>
        </authorList>
    </citation>
    <scope>NUCLEOTIDE SEQUENCE [LARGE SCALE GENOMIC DNA]</scope>
    <source>
        <strain evidence="16 17">NS334</strain>
    </source>
</reference>
<evidence type="ECO:0000256" key="4">
    <source>
        <dbReference type="ARBA" id="ARBA00022475"/>
    </source>
</evidence>
<dbReference type="Pfam" id="PF00512">
    <property type="entry name" value="HisKA"/>
    <property type="match status" value="1"/>
</dbReference>
<dbReference type="Gene3D" id="6.10.250.3020">
    <property type="match status" value="1"/>
</dbReference>
<evidence type="ECO:0000256" key="6">
    <source>
        <dbReference type="ARBA" id="ARBA00022679"/>
    </source>
</evidence>
<feature type="transmembrane region" description="Helical" evidence="14">
    <location>
        <begin position="6"/>
        <end position="27"/>
    </location>
</feature>
<dbReference type="Gene3D" id="3.30.450.20">
    <property type="entry name" value="PAS domain"/>
    <property type="match status" value="2"/>
</dbReference>
<keyword evidence="5" id="KW-0597">Phosphoprotein</keyword>
<feature type="domain" description="Histidine kinase" evidence="15">
    <location>
        <begin position="367"/>
        <end position="576"/>
    </location>
</feature>
<comment type="caution">
    <text evidence="16">The sequence shown here is derived from an EMBL/GenBank/DDBJ whole genome shotgun (WGS) entry which is preliminary data.</text>
</comment>
<dbReference type="InterPro" id="IPR017055">
    <property type="entry name" value="Sig_transdc_His_kinase_DctB"/>
</dbReference>
<protein>
    <recommendedName>
        <fullName evidence="3">histidine kinase</fullName>
        <ecNumber evidence="3">2.7.13.3</ecNumber>
    </recommendedName>
</protein>
<gene>
    <name evidence="16" type="ORF">NS334_05495</name>
</gene>
<keyword evidence="4" id="KW-1003">Cell membrane</keyword>
<keyword evidence="6" id="KW-0808">Transferase</keyword>
<dbReference type="GO" id="GO:0005886">
    <property type="term" value="C:plasma membrane"/>
    <property type="evidence" value="ECO:0007669"/>
    <property type="project" value="UniProtKB-SubCell"/>
</dbReference>
<evidence type="ECO:0000256" key="7">
    <source>
        <dbReference type="ARBA" id="ARBA00022692"/>
    </source>
</evidence>
<feature type="coiled-coil region" evidence="13">
    <location>
        <begin position="331"/>
        <end position="358"/>
    </location>
</feature>
<keyword evidence="12" id="KW-0902">Two-component regulatory system</keyword>
<evidence type="ECO:0000256" key="3">
    <source>
        <dbReference type="ARBA" id="ARBA00012438"/>
    </source>
</evidence>
<dbReference type="EC" id="2.7.13.3" evidence="3"/>
<comment type="subcellular location">
    <subcellularLocation>
        <location evidence="2">Cell membrane</location>
        <topology evidence="2">Multi-pass membrane protein</topology>
    </subcellularLocation>
</comment>
<dbReference type="SUPFAM" id="SSF47384">
    <property type="entry name" value="Homodimeric domain of signal transducing histidine kinase"/>
    <property type="match status" value="1"/>
</dbReference>
<sequence length="576" mass="61750">MKPLRIPVPLAVVLTMLAATGLFYLAAARWAERRAFDQARDEALRSARQQALLLDSELAKYRLLPIVLSEYGDLRDALTGGPGGDAARRLDRKLAPLAARTGAAVIYAIDAGGMTVSASNAATPSSFVGHDYRFRPYFTMAMRNAASEYFALGNVSKRPGLFMGRRIDGPDGPLGVVVVKVEFDAVANAWATDPGLTLLIDARGIVLAATDPRERLRTLRPLSPATRAGIRASGQFGEEPLPLTHLRPATDRRVVTVSTALGAPGWRLVRAVPVTRALRDAAGLARLATATFALVLTLAAALLLWRVTRATRAAAVRTQLQQAVTERTAALQAEMERRAEADRRFRAAREELAQANRLASLGSITAGLAHEINQPVATIRTLAENAVHHLDGQRLDRVRAALDNSIALTGRIGSITQEMRRFARRGTGTIEPIQLDAVMEGTRLLIGDRLRAEGVTLDWPAPGLPKVVAGRVRLEQVLVNLVNNAIDAVAGRPDPHIVLLVEEEGPWVRLIVADNGDGIDPALGDEVFSPFVTGKPDGLGLGLGIARDIMTEFDGTLQILPSPLGGAAFAATVRRA</sequence>
<dbReference type="AlphaFoldDB" id="A0A147I6F0"/>
<evidence type="ECO:0000313" key="16">
    <source>
        <dbReference type="EMBL" id="KTT74433.1"/>
    </source>
</evidence>
<keyword evidence="8" id="KW-0547">Nucleotide-binding</keyword>
<evidence type="ECO:0000256" key="2">
    <source>
        <dbReference type="ARBA" id="ARBA00004651"/>
    </source>
</evidence>
<feature type="transmembrane region" description="Helical" evidence="14">
    <location>
        <begin position="284"/>
        <end position="305"/>
    </location>
</feature>
<dbReference type="InterPro" id="IPR003594">
    <property type="entry name" value="HATPase_dom"/>
</dbReference>
<dbReference type="GO" id="GO:0005524">
    <property type="term" value="F:ATP binding"/>
    <property type="evidence" value="ECO:0007669"/>
    <property type="project" value="UniProtKB-KW"/>
</dbReference>
<dbReference type="InterPro" id="IPR036890">
    <property type="entry name" value="HATPase_C_sf"/>
</dbReference>
<comment type="catalytic activity">
    <reaction evidence="1">
        <text>ATP + protein L-histidine = ADP + protein N-phospho-L-histidine.</text>
        <dbReference type="EC" id="2.7.13.3"/>
    </reaction>
</comment>
<dbReference type="InterPro" id="IPR029151">
    <property type="entry name" value="Sensor-like_sf"/>
</dbReference>
<dbReference type="Pfam" id="PF02518">
    <property type="entry name" value="HATPase_c"/>
    <property type="match status" value="1"/>
</dbReference>
<keyword evidence="17" id="KW-1185">Reference proteome</keyword>
<dbReference type="RefSeq" id="WP_058754964.1">
    <property type="nucleotide sequence ID" value="NZ_LDTB01000011.1"/>
</dbReference>
<accession>A0A147I6F0</accession>
<keyword evidence="14" id="KW-0472">Membrane</keyword>